<name>A0A418YKN6_9GAMM</name>
<dbReference type="CDD" id="cd08498">
    <property type="entry name" value="PBP2_NikA_DppA_OppA_like_2"/>
    <property type="match status" value="1"/>
</dbReference>
<keyword evidence="3" id="KW-0732">Signal</keyword>
<dbReference type="Pfam" id="PF00496">
    <property type="entry name" value="SBP_bac_5"/>
    <property type="match status" value="1"/>
</dbReference>
<feature type="domain" description="Solute-binding protein family 5" evidence="4">
    <location>
        <begin position="65"/>
        <end position="423"/>
    </location>
</feature>
<dbReference type="InterPro" id="IPR023765">
    <property type="entry name" value="SBP_5_CS"/>
</dbReference>
<comment type="similarity">
    <text evidence="1">Belongs to the bacterial solute-binding protein 5 family.</text>
</comment>
<dbReference type="SUPFAM" id="SSF53850">
    <property type="entry name" value="Periplasmic binding protein-like II"/>
    <property type="match status" value="1"/>
</dbReference>
<proteinExistence type="inferred from homology"/>
<protein>
    <submittedName>
        <fullName evidence="5">ABC transporter substrate-binding protein</fullName>
    </submittedName>
</protein>
<dbReference type="GO" id="GO:1904680">
    <property type="term" value="F:peptide transmembrane transporter activity"/>
    <property type="evidence" value="ECO:0007669"/>
    <property type="project" value="TreeGrafter"/>
</dbReference>
<sequence length="520" mass="58516">MKLAHLASLLIFLVLSFGVKAKEVRVAYASDPVSLDIHERLSSGILQLSHASFDPLVRWRQDLSFEPRLATNWQQLNRLTMRVSLREGVKFHSGNPFSAKDVIWTFQRLKQSPDFKGVMYVIKDITAVDDYTIDIHTHKPYPLLLQLMTYIFPMDSEFYSGVDAAGNDKSKIERFGSSFASRHISGSGPFMLVSREKGIQTSFKRNPHYWDENSQGNINSLSLIPIGEASTRVAALISGDVDMIAPVVPADFKGVHLYQDIELITWPSTRLMSLQLNQQSHSALKDIRVRQAIIHAINNQGIVDAILEGFGTPASQLSPPGYSGHNSDLLVRYDLNKARELMRQAGYEKGLELTMVAPAFRYENDTKVALAASAMLSKIGIKVKLRLLTQAEYGPAFDRCEADILMLGWNADTEDSANLYEFLAMTRNEELGLGQYNCGHYSNYEVDSLVLSANSEIDPNYRSKLLRKIERILYDEGAIVPLHWQHLAWGVRMNSNLQNIVNAKRIVYLGELNLPHQDAD</sequence>
<evidence type="ECO:0000256" key="1">
    <source>
        <dbReference type="ARBA" id="ARBA00005695"/>
    </source>
</evidence>
<dbReference type="GO" id="GO:0030288">
    <property type="term" value="C:outer membrane-bounded periplasmic space"/>
    <property type="evidence" value="ECO:0007669"/>
    <property type="project" value="UniProtKB-ARBA"/>
</dbReference>
<dbReference type="GO" id="GO:0043190">
    <property type="term" value="C:ATP-binding cassette (ABC) transporter complex"/>
    <property type="evidence" value="ECO:0007669"/>
    <property type="project" value="InterPro"/>
</dbReference>
<keyword evidence="6" id="KW-1185">Reference proteome</keyword>
<evidence type="ECO:0000259" key="4">
    <source>
        <dbReference type="Pfam" id="PF00496"/>
    </source>
</evidence>
<reference evidence="5 6" key="1">
    <citation type="submission" date="2018-09" db="EMBL/GenBank/DDBJ databases">
        <authorList>
            <person name="Wang F."/>
        </authorList>
    </citation>
    <scope>NUCLEOTIDE SEQUENCE [LARGE SCALE GENOMIC DNA]</scope>
    <source>
        <strain evidence="5 6">PLHSC7-2</strain>
    </source>
</reference>
<dbReference type="InterPro" id="IPR039424">
    <property type="entry name" value="SBP_5"/>
</dbReference>
<dbReference type="PANTHER" id="PTHR30290:SF9">
    <property type="entry name" value="OLIGOPEPTIDE-BINDING PROTEIN APPA"/>
    <property type="match status" value="1"/>
</dbReference>
<evidence type="ECO:0000313" key="5">
    <source>
        <dbReference type="EMBL" id="RJG51544.1"/>
    </source>
</evidence>
<dbReference type="Proteomes" id="UP000283255">
    <property type="component" value="Unassembled WGS sequence"/>
</dbReference>
<dbReference type="Gene3D" id="3.40.190.10">
    <property type="entry name" value="Periplasmic binding protein-like II"/>
    <property type="match status" value="1"/>
</dbReference>
<dbReference type="GO" id="GO:0015833">
    <property type="term" value="P:peptide transport"/>
    <property type="evidence" value="ECO:0007669"/>
    <property type="project" value="TreeGrafter"/>
</dbReference>
<evidence type="ECO:0000256" key="2">
    <source>
        <dbReference type="ARBA" id="ARBA00022448"/>
    </source>
</evidence>
<organism evidence="5 6">
    <name type="scientific">Motilimonas pumila</name>
    <dbReference type="NCBI Taxonomy" id="2303987"/>
    <lineage>
        <taxon>Bacteria</taxon>
        <taxon>Pseudomonadati</taxon>
        <taxon>Pseudomonadota</taxon>
        <taxon>Gammaproteobacteria</taxon>
        <taxon>Alteromonadales</taxon>
        <taxon>Alteromonadales genera incertae sedis</taxon>
        <taxon>Motilimonas</taxon>
    </lineage>
</organism>
<dbReference type="InterPro" id="IPR030678">
    <property type="entry name" value="Peptide/Ni-bd"/>
</dbReference>
<dbReference type="PROSITE" id="PS01040">
    <property type="entry name" value="SBP_BACTERIAL_5"/>
    <property type="match status" value="1"/>
</dbReference>
<dbReference type="PIRSF" id="PIRSF002741">
    <property type="entry name" value="MppA"/>
    <property type="match status" value="1"/>
</dbReference>
<dbReference type="OrthoDB" id="9801912at2"/>
<evidence type="ECO:0000313" key="6">
    <source>
        <dbReference type="Proteomes" id="UP000283255"/>
    </source>
</evidence>
<dbReference type="RefSeq" id="WP_119909068.1">
    <property type="nucleotide sequence ID" value="NZ_QZCH01000001.1"/>
</dbReference>
<keyword evidence="2" id="KW-0813">Transport</keyword>
<comment type="caution">
    <text evidence="5">The sequence shown here is derived from an EMBL/GenBank/DDBJ whole genome shotgun (WGS) entry which is preliminary data.</text>
</comment>
<reference evidence="5 6" key="2">
    <citation type="submission" date="2019-01" db="EMBL/GenBank/DDBJ databases">
        <title>Motilimonas pumilus sp. nov., isolated from the gut of sea cucumber (Apostichopus japonicus).</title>
        <authorList>
            <person name="Wang F.-Q."/>
            <person name="Ren L.-H."/>
            <person name="Lin Y.-W."/>
            <person name="Sun G.-H."/>
            <person name="Du Z.-J."/>
            <person name="Zhao J.-X."/>
            <person name="Liu X.-J."/>
            <person name="Liu L.-J."/>
        </authorList>
    </citation>
    <scope>NUCLEOTIDE SEQUENCE [LARGE SCALE GENOMIC DNA]</scope>
    <source>
        <strain evidence="5 6">PLHSC7-2</strain>
    </source>
</reference>
<dbReference type="AlphaFoldDB" id="A0A418YKN6"/>
<gene>
    <name evidence="5" type="ORF">D1Z90_02090</name>
</gene>
<dbReference type="InterPro" id="IPR000914">
    <property type="entry name" value="SBP_5_dom"/>
</dbReference>
<evidence type="ECO:0000256" key="3">
    <source>
        <dbReference type="ARBA" id="ARBA00022729"/>
    </source>
</evidence>
<dbReference type="Gene3D" id="3.10.105.10">
    <property type="entry name" value="Dipeptide-binding Protein, Domain 3"/>
    <property type="match status" value="1"/>
</dbReference>
<dbReference type="PANTHER" id="PTHR30290">
    <property type="entry name" value="PERIPLASMIC BINDING COMPONENT OF ABC TRANSPORTER"/>
    <property type="match status" value="1"/>
</dbReference>
<dbReference type="EMBL" id="QZCH01000001">
    <property type="protein sequence ID" value="RJG51544.1"/>
    <property type="molecule type" value="Genomic_DNA"/>
</dbReference>
<accession>A0A418YKN6</accession>